<comment type="similarity">
    <text evidence="1">Belongs to the membrane fusion protein (MFP) (TC 8.A.1) family.</text>
</comment>
<keyword evidence="5" id="KW-1185">Reference proteome</keyword>
<proteinExistence type="inferred from homology"/>
<feature type="chain" id="PRO_5015334460" evidence="2">
    <location>
        <begin position="21"/>
        <end position="264"/>
    </location>
</feature>
<dbReference type="Pfam" id="PF25973">
    <property type="entry name" value="BSH_CzcB"/>
    <property type="match status" value="1"/>
</dbReference>
<dbReference type="Proteomes" id="UP000244904">
    <property type="component" value="Unassembled WGS sequence"/>
</dbReference>
<dbReference type="PANTHER" id="PTHR30469">
    <property type="entry name" value="MULTIDRUG RESISTANCE PROTEIN MDTA"/>
    <property type="match status" value="1"/>
</dbReference>
<dbReference type="RefSeq" id="WP_108886148.1">
    <property type="nucleotide sequence ID" value="NZ_OMOJ01000003.1"/>
</dbReference>
<evidence type="ECO:0000313" key="5">
    <source>
        <dbReference type="Proteomes" id="UP000244904"/>
    </source>
</evidence>
<keyword evidence="2" id="KW-0732">Signal</keyword>
<evidence type="ECO:0000256" key="2">
    <source>
        <dbReference type="SAM" id="SignalP"/>
    </source>
</evidence>
<organism evidence="4 5">
    <name type="scientific">Pseudoprimorskyibacter insulae</name>
    <dbReference type="NCBI Taxonomy" id="1695997"/>
    <lineage>
        <taxon>Bacteria</taxon>
        <taxon>Pseudomonadati</taxon>
        <taxon>Pseudomonadota</taxon>
        <taxon>Alphaproteobacteria</taxon>
        <taxon>Rhodobacterales</taxon>
        <taxon>Paracoccaceae</taxon>
        <taxon>Pseudoprimorskyibacter</taxon>
    </lineage>
</organism>
<evidence type="ECO:0000256" key="1">
    <source>
        <dbReference type="ARBA" id="ARBA00009477"/>
    </source>
</evidence>
<dbReference type="EMBL" id="OMOJ01000003">
    <property type="protein sequence ID" value="SPF80285.1"/>
    <property type="molecule type" value="Genomic_DNA"/>
</dbReference>
<dbReference type="Gene3D" id="2.40.30.170">
    <property type="match status" value="1"/>
</dbReference>
<name>A0A2R8AW71_9RHOB</name>
<dbReference type="Gene3D" id="2.40.50.100">
    <property type="match status" value="1"/>
</dbReference>
<evidence type="ECO:0000313" key="4">
    <source>
        <dbReference type="EMBL" id="SPF80285.1"/>
    </source>
</evidence>
<evidence type="ECO:0000259" key="3">
    <source>
        <dbReference type="Pfam" id="PF25973"/>
    </source>
</evidence>
<dbReference type="NCBIfam" id="TIGR01730">
    <property type="entry name" value="RND_mfp"/>
    <property type="match status" value="1"/>
</dbReference>
<dbReference type="AlphaFoldDB" id="A0A2R8AW71"/>
<dbReference type="InterPro" id="IPR058647">
    <property type="entry name" value="BSH_CzcB-like"/>
</dbReference>
<dbReference type="Gene3D" id="1.10.287.470">
    <property type="entry name" value="Helix hairpin bin"/>
    <property type="match status" value="1"/>
</dbReference>
<protein>
    <submittedName>
        <fullName evidence="4">Cobalt-zinc-cadmium resistance protein CzcB</fullName>
    </submittedName>
</protein>
<dbReference type="InterPro" id="IPR006143">
    <property type="entry name" value="RND_pump_MFP"/>
</dbReference>
<dbReference type="SUPFAM" id="SSF111369">
    <property type="entry name" value="HlyD-like secretion proteins"/>
    <property type="match status" value="1"/>
</dbReference>
<dbReference type="GO" id="GO:1990281">
    <property type="term" value="C:efflux pump complex"/>
    <property type="evidence" value="ECO:0007669"/>
    <property type="project" value="TreeGrafter"/>
</dbReference>
<sequence>MTIKHILAACLFPVAVSAQTDCLVVPNDTVDVGAAVSGLVQAVTVDRGDRVDEGQALFQLDDRSAQARLALARLRAQNDQNVQAARARLDLARTTAHRYEVLQQSQSAAFNDTLYQEALAEAQVAAFSLRNAELEYEAAQLELAQIEGDLALLTVVSPISGIVTERRLSVGEYLDQREAVLTVVGLDPLYIEGFLPSDQFGSLAMGDQIAVTLDLSTRLERLATVSVVDQMIDPASRTFGFRLVLDNPGLEIPTGAPCALDLPG</sequence>
<dbReference type="OrthoDB" id="9806939at2"/>
<accession>A0A2R8AW71</accession>
<feature type="signal peptide" evidence="2">
    <location>
        <begin position="1"/>
        <end position="20"/>
    </location>
</feature>
<dbReference type="GO" id="GO:0015562">
    <property type="term" value="F:efflux transmembrane transporter activity"/>
    <property type="evidence" value="ECO:0007669"/>
    <property type="project" value="TreeGrafter"/>
</dbReference>
<gene>
    <name evidence="4" type="primary">czcB</name>
    <name evidence="4" type="ORF">PRI8871_02089</name>
</gene>
<reference evidence="5" key="1">
    <citation type="submission" date="2018-03" db="EMBL/GenBank/DDBJ databases">
        <authorList>
            <person name="Rodrigo-Torres L."/>
            <person name="Arahal R. D."/>
            <person name="Lucena T."/>
        </authorList>
    </citation>
    <scope>NUCLEOTIDE SEQUENCE [LARGE SCALE GENOMIC DNA]</scope>
    <source>
        <strain evidence="5">CECT 8871</strain>
    </source>
</reference>
<feature type="domain" description="CzcB-like barrel-sandwich hybrid" evidence="3">
    <location>
        <begin position="29"/>
        <end position="183"/>
    </location>
</feature>